<dbReference type="CDD" id="cd06587">
    <property type="entry name" value="VOC"/>
    <property type="match status" value="1"/>
</dbReference>
<dbReference type="Proteomes" id="UP000521922">
    <property type="component" value="Unassembled WGS sequence"/>
</dbReference>
<evidence type="ECO:0000313" key="3">
    <source>
        <dbReference type="Proteomes" id="UP000521922"/>
    </source>
</evidence>
<dbReference type="Gene3D" id="3.10.180.10">
    <property type="entry name" value="2,3-Dihydroxybiphenyl 1,2-Dioxygenase, domain 1"/>
    <property type="match status" value="1"/>
</dbReference>
<dbReference type="Pfam" id="PF18029">
    <property type="entry name" value="Glyoxalase_6"/>
    <property type="match status" value="1"/>
</dbReference>
<dbReference type="GO" id="GO:0051213">
    <property type="term" value="F:dioxygenase activity"/>
    <property type="evidence" value="ECO:0007669"/>
    <property type="project" value="UniProtKB-KW"/>
</dbReference>
<comment type="caution">
    <text evidence="2">The sequence shown here is derived from an EMBL/GenBank/DDBJ whole genome shotgun (WGS) entry which is preliminary data.</text>
</comment>
<protein>
    <submittedName>
        <fullName evidence="2">Catechol 2,3-dioxygenase-like lactoylglutathione lyase family enzyme</fullName>
    </submittedName>
</protein>
<dbReference type="GO" id="GO:0016829">
    <property type="term" value="F:lyase activity"/>
    <property type="evidence" value="ECO:0007669"/>
    <property type="project" value="UniProtKB-KW"/>
</dbReference>
<organism evidence="2 3">
    <name type="scientific">Kineococcus aurantiacus</name>
    <dbReference type="NCBI Taxonomy" id="37633"/>
    <lineage>
        <taxon>Bacteria</taxon>
        <taxon>Bacillati</taxon>
        <taxon>Actinomycetota</taxon>
        <taxon>Actinomycetes</taxon>
        <taxon>Kineosporiales</taxon>
        <taxon>Kineosporiaceae</taxon>
        <taxon>Kineococcus</taxon>
    </lineage>
</organism>
<name>A0A7Y9DKW6_9ACTN</name>
<dbReference type="EMBL" id="JACCBB010000001">
    <property type="protein sequence ID" value="NYD22495.1"/>
    <property type="molecule type" value="Genomic_DNA"/>
</dbReference>
<dbReference type="InterPro" id="IPR037523">
    <property type="entry name" value="VOC_core"/>
</dbReference>
<accession>A0A7Y9DKW6</accession>
<dbReference type="InterPro" id="IPR029068">
    <property type="entry name" value="Glyas_Bleomycin-R_OHBP_Dase"/>
</dbReference>
<dbReference type="AlphaFoldDB" id="A0A7Y9DKW6"/>
<dbReference type="PANTHER" id="PTHR35908:SF1">
    <property type="entry name" value="CONSERVED PROTEIN"/>
    <property type="match status" value="1"/>
</dbReference>
<evidence type="ECO:0000259" key="1">
    <source>
        <dbReference type="PROSITE" id="PS51819"/>
    </source>
</evidence>
<keyword evidence="2" id="KW-0560">Oxidoreductase</keyword>
<dbReference type="PANTHER" id="PTHR35908">
    <property type="entry name" value="HYPOTHETICAL FUSION PROTEIN"/>
    <property type="match status" value="1"/>
</dbReference>
<reference evidence="2 3" key="1">
    <citation type="submission" date="2020-07" db="EMBL/GenBank/DDBJ databases">
        <title>Sequencing the genomes of 1000 actinobacteria strains.</title>
        <authorList>
            <person name="Klenk H.-P."/>
        </authorList>
    </citation>
    <scope>NUCLEOTIDE SEQUENCE [LARGE SCALE GENOMIC DNA]</scope>
    <source>
        <strain evidence="2 3">DSM 7487</strain>
    </source>
</reference>
<sequence length="124" mass="13509">MATLRLTATVLDTPDPPALAAFYGRLLGYETVEESGDWVVLRDPGGGSGLSFQREERYVRPVWPASAGEQQVQDHLDIAVDDLPGAVAHAVAAGAVVEEFQPQETVRVLRDPHGHLFCLYLPED</sequence>
<gene>
    <name evidence="2" type="ORF">BJ968_002035</name>
</gene>
<dbReference type="RefSeq" id="WP_218884979.1">
    <property type="nucleotide sequence ID" value="NZ_BAAAGN010000004.1"/>
</dbReference>
<keyword evidence="3" id="KW-1185">Reference proteome</keyword>
<dbReference type="InterPro" id="IPR041581">
    <property type="entry name" value="Glyoxalase_6"/>
</dbReference>
<dbReference type="SUPFAM" id="SSF54593">
    <property type="entry name" value="Glyoxalase/Bleomycin resistance protein/Dihydroxybiphenyl dioxygenase"/>
    <property type="match status" value="1"/>
</dbReference>
<dbReference type="PROSITE" id="PS51819">
    <property type="entry name" value="VOC"/>
    <property type="match status" value="1"/>
</dbReference>
<evidence type="ECO:0000313" key="2">
    <source>
        <dbReference type="EMBL" id="NYD22495.1"/>
    </source>
</evidence>
<keyword evidence="2" id="KW-0223">Dioxygenase</keyword>
<proteinExistence type="predicted"/>
<keyword evidence="2" id="KW-0456">Lyase</keyword>
<feature type="domain" description="VOC" evidence="1">
    <location>
        <begin position="5"/>
        <end position="124"/>
    </location>
</feature>